<name>A0A1I6CZG5_9FIRM</name>
<evidence type="ECO:0000313" key="4">
    <source>
        <dbReference type="Proteomes" id="UP000199584"/>
    </source>
</evidence>
<dbReference type="Pfam" id="PF13485">
    <property type="entry name" value="Peptidase_MA_2"/>
    <property type="match status" value="1"/>
</dbReference>
<dbReference type="InterPro" id="IPR039568">
    <property type="entry name" value="Peptidase_MA-like_dom"/>
</dbReference>
<dbReference type="EMBL" id="FOYM01000003">
    <property type="protein sequence ID" value="SFQ98492.1"/>
    <property type="molecule type" value="Genomic_DNA"/>
</dbReference>
<gene>
    <name evidence="3" type="ORF">SAMN05660706_103111</name>
</gene>
<dbReference type="OrthoDB" id="9787613at2"/>
<accession>A0A1I6CZG5</accession>
<keyword evidence="1" id="KW-0812">Transmembrane</keyword>
<dbReference type="Proteomes" id="UP000199584">
    <property type="component" value="Unassembled WGS sequence"/>
</dbReference>
<evidence type="ECO:0000259" key="2">
    <source>
        <dbReference type="Pfam" id="PF13485"/>
    </source>
</evidence>
<keyword evidence="4" id="KW-1185">Reference proteome</keyword>
<feature type="transmembrane region" description="Helical" evidence="1">
    <location>
        <begin position="21"/>
        <end position="38"/>
    </location>
</feature>
<organism evidence="3 4">
    <name type="scientific">Desulfoscipio geothermicus DSM 3669</name>
    <dbReference type="NCBI Taxonomy" id="1121426"/>
    <lineage>
        <taxon>Bacteria</taxon>
        <taxon>Bacillati</taxon>
        <taxon>Bacillota</taxon>
        <taxon>Clostridia</taxon>
        <taxon>Eubacteriales</taxon>
        <taxon>Desulfallaceae</taxon>
        <taxon>Desulfoscipio</taxon>
    </lineage>
</organism>
<feature type="domain" description="Peptidase MA-like" evidence="2">
    <location>
        <begin position="169"/>
        <end position="296"/>
    </location>
</feature>
<keyword evidence="1" id="KW-1133">Transmembrane helix</keyword>
<sequence>MALKQFKSKVLETPVPRLPRLLSLLLAFLFMASTFLLFRVPDSVKGYIYGLFREIARGQMLLRTAGWQQIEDDLMIIRYRGDEEGANLVRETTRLFYERICDDFNYLPERKIPIVVYDSREALNASFGWPASENAMGVYWGGVIRVLAPQVWINENDPDAVRQIFRQAGPMAHEMTHLVLDYLARGNYPRWFTEGLAQYEEYKITGFMFGRQAGIWDRGLYPLNVMDRNFDALPDQALAYRQSLSAVEYIVAVYGEDGLHNIIKNLSRGVSFHDSLERALGVTPGRFEKAWHAWLAEGLQQPLFVKREDEIYQWTN</sequence>
<evidence type="ECO:0000313" key="3">
    <source>
        <dbReference type="EMBL" id="SFQ98492.1"/>
    </source>
</evidence>
<proteinExistence type="predicted"/>
<evidence type="ECO:0000256" key="1">
    <source>
        <dbReference type="SAM" id="Phobius"/>
    </source>
</evidence>
<dbReference type="STRING" id="39060.SAMN05660706_103111"/>
<dbReference type="RefSeq" id="WP_092481961.1">
    <property type="nucleotide sequence ID" value="NZ_FOYM01000003.1"/>
</dbReference>
<protein>
    <submittedName>
        <fullName evidence="3">Peptidase MA superfamily protein</fullName>
    </submittedName>
</protein>
<dbReference type="AlphaFoldDB" id="A0A1I6CZG5"/>
<reference evidence="4" key="1">
    <citation type="submission" date="2016-10" db="EMBL/GenBank/DDBJ databases">
        <authorList>
            <person name="Varghese N."/>
            <person name="Submissions S."/>
        </authorList>
    </citation>
    <scope>NUCLEOTIDE SEQUENCE [LARGE SCALE GENOMIC DNA]</scope>
    <source>
        <strain evidence="4">DSM 3669</strain>
    </source>
</reference>
<keyword evidence="1" id="KW-0472">Membrane</keyword>